<protein>
    <recommendedName>
        <fullName evidence="2 4">acylphosphatase</fullName>
        <ecNumber evidence="2 4">3.6.1.7</ecNumber>
    </recommendedName>
</protein>
<feature type="domain" description="Acylphosphatase-like" evidence="6">
    <location>
        <begin position="3"/>
        <end position="89"/>
    </location>
</feature>
<keyword evidence="4 7" id="KW-0378">Hydrolase</keyword>
<feature type="active site" evidence="4">
    <location>
        <position position="18"/>
    </location>
</feature>
<evidence type="ECO:0000313" key="7">
    <source>
        <dbReference type="EMBL" id="CEP78590.1"/>
    </source>
</evidence>
<gene>
    <name evidence="7" type="primary">acyP</name>
    <name evidence="7" type="ORF">DTL3_1295</name>
</gene>
<evidence type="ECO:0000256" key="4">
    <source>
        <dbReference type="PROSITE-ProRule" id="PRU00520"/>
    </source>
</evidence>
<reference evidence="8" key="1">
    <citation type="submission" date="2014-11" db="EMBL/GenBank/DDBJ databases">
        <authorList>
            <person name="Wibberg D."/>
        </authorList>
    </citation>
    <scope>NUCLEOTIDE SEQUENCE [LARGE SCALE GENOMIC DNA]</scope>
    <source>
        <strain evidence="8">L3</strain>
    </source>
</reference>
<dbReference type="AlphaFoldDB" id="A0A0C7P2N4"/>
<dbReference type="Gene3D" id="3.30.70.100">
    <property type="match status" value="1"/>
</dbReference>
<dbReference type="HOGENOM" id="CLU_141932_2_1_0"/>
<dbReference type="EMBL" id="LN824141">
    <property type="protein sequence ID" value="CEP78590.1"/>
    <property type="molecule type" value="Genomic_DNA"/>
</dbReference>
<comment type="similarity">
    <text evidence="1 5">Belongs to the acylphosphatase family.</text>
</comment>
<evidence type="ECO:0000256" key="2">
    <source>
        <dbReference type="ARBA" id="ARBA00012150"/>
    </source>
</evidence>
<proteinExistence type="inferred from homology"/>
<dbReference type="Pfam" id="PF00708">
    <property type="entry name" value="Acylphosphatase"/>
    <property type="match status" value="1"/>
</dbReference>
<dbReference type="InterPro" id="IPR020456">
    <property type="entry name" value="Acylphosphatase"/>
</dbReference>
<comment type="catalytic activity">
    <reaction evidence="3 4">
        <text>an acyl phosphate + H2O = a carboxylate + phosphate + H(+)</text>
        <dbReference type="Rhea" id="RHEA:14965"/>
        <dbReference type="ChEBI" id="CHEBI:15377"/>
        <dbReference type="ChEBI" id="CHEBI:15378"/>
        <dbReference type="ChEBI" id="CHEBI:29067"/>
        <dbReference type="ChEBI" id="CHEBI:43474"/>
        <dbReference type="ChEBI" id="CHEBI:59918"/>
        <dbReference type="EC" id="3.6.1.7"/>
    </reaction>
</comment>
<dbReference type="PATRIC" id="fig|1006576.9.peg.1293"/>
<feature type="active site" evidence="4">
    <location>
        <position position="36"/>
    </location>
</feature>
<dbReference type="RefSeq" id="WP_045088006.1">
    <property type="nucleotide sequence ID" value="NZ_LN824141.1"/>
</dbReference>
<dbReference type="EC" id="3.6.1.7" evidence="2 4"/>
<dbReference type="PANTHER" id="PTHR47268:SF4">
    <property type="entry name" value="ACYLPHOSPHATASE"/>
    <property type="match status" value="1"/>
</dbReference>
<dbReference type="KEGG" id="dtn:DTL3_1295"/>
<dbReference type="PROSITE" id="PS00151">
    <property type="entry name" value="ACYLPHOSPHATASE_2"/>
    <property type="match status" value="1"/>
</dbReference>
<evidence type="ECO:0000256" key="1">
    <source>
        <dbReference type="ARBA" id="ARBA00005614"/>
    </source>
</evidence>
<dbReference type="PROSITE" id="PS51160">
    <property type="entry name" value="ACYLPHOSPHATASE_3"/>
    <property type="match status" value="1"/>
</dbReference>
<dbReference type="InterPro" id="IPR001792">
    <property type="entry name" value="Acylphosphatase-like_dom"/>
</dbReference>
<evidence type="ECO:0000313" key="8">
    <source>
        <dbReference type="Proteomes" id="UP000032809"/>
    </source>
</evidence>
<sequence length="89" mass="10231">MISKKWLLSGRVQGVGLRYFIKVNAQRLKLEGYVKNLSDGRVEVVVQGEEDKVDLLKSLILRGNGFSIVRYIEEEDLPIGEYGEFHVEY</sequence>
<dbReference type="PANTHER" id="PTHR47268">
    <property type="entry name" value="ACYLPHOSPHATASE"/>
    <property type="match status" value="1"/>
</dbReference>
<organism evidence="7 8">
    <name type="scientific">Defluviitoga tunisiensis</name>
    <dbReference type="NCBI Taxonomy" id="1006576"/>
    <lineage>
        <taxon>Bacteria</taxon>
        <taxon>Thermotogati</taxon>
        <taxon>Thermotogota</taxon>
        <taxon>Thermotogae</taxon>
        <taxon>Petrotogales</taxon>
        <taxon>Petrotogaceae</taxon>
        <taxon>Defluviitoga</taxon>
    </lineage>
</organism>
<keyword evidence="8" id="KW-1185">Reference proteome</keyword>
<dbReference type="GO" id="GO:0003998">
    <property type="term" value="F:acylphosphatase activity"/>
    <property type="evidence" value="ECO:0007669"/>
    <property type="project" value="UniProtKB-EC"/>
</dbReference>
<name>A0A0C7P2N4_DEFTU</name>
<dbReference type="InterPro" id="IPR036046">
    <property type="entry name" value="Acylphosphatase-like_dom_sf"/>
</dbReference>
<evidence type="ECO:0000256" key="3">
    <source>
        <dbReference type="ARBA" id="ARBA00047645"/>
    </source>
</evidence>
<evidence type="ECO:0000259" key="6">
    <source>
        <dbReference type="PROSITE" id="PS51160"/>
    </source>
</evidence>
<evidence type="ECO:0000256" key="5">
    <source>
        <dbReference type="RuleBase" id="RU004168"/>
    </source>
</evidence>
<dbReference type="STRING" id="1006576.DTL3_1295"/>
<dbReference type="SUPFAM" id="SSF54975">
    <property type="entry name" value="Acylphosphatase/BLUF domain-like"/>
    <property type="match status" value="1"/>
</dbReference>
<accession>A0A0C7P2N4</accession>
<dbReference type="Proteomes" id="UP000032809">
    <property type="component" value="Chromosome I"/>
</dbReference>
<dbReference type="OrthoDB" id="9808093at2"/>
<dbReference type="InterPro" id="IPR017968">
    <property type="entry name" value="Acylphosphatase_CS"/>
</dbReference>